<keyword evidence="13 18" id="KW-0472">Membrane</keyword>
<sequence>MQQQSRFLFTSFLSLVALSVVLFVILDFYGKKEVIEKEANEIKSQVSLVTQSFEMELDEAKSNIDFLSSTPPIQGIIRAVQNEGIDPYDGTSYKLWTERLETIFKAMLASHPDMFQLRYIGVQNDGVEIVKVEKKKGIISAIPSHQLQNKSESDYYQSALKLNAGEYYVSDINLNREYGKIQIPNIPVIRVLTPIYDDYNRLFGMVIVNMYADSLFAVLESALIEGLKLIVTNSSDGIIKHPNKALEYKFEFDPEQRWHNYLKPVEQVRTGRIALNRVFDEILQQHVYFVQEKIYLDIEHTRYLAFSVGIEDSAIKALVNKQLVNLSIALFIILIVIAVILVLVQRYLNSRASLMDIQSRYVSMINQSSDAIIGLDLNGIILSWNEAAAKLLNVQQKEAIGTNIFTILRFADLGEFNFSHIERVLKGGQGESIEGVIELSQKSSFFANISISPIKNEQSFVTGATLVIRDVSERKAFEEEIVTINNSLEQQVQERTKELEIAKDLALQANQHKSAFVANMSHEIRTPMNGILGMLSILKKEEMSERQHHYLTLAEESCSLMSIIINDILDISKIESGKLELDSSEFNIVETTNSLVSSLSLRAYDKGLEIITDFTDVDCSNVVGDQHRFKQIITNLLGNAIKFTSHGEIAICLSTQASNDGQIRVMGSVRDTGIGIEKNKQHQLFESFTQADTSTTRQYGGTGLGLTIAKQLCEMMGGRISLESQPGVGTTFSIELNLEQGSEDEMGDLGNTVFKDRHVAVWVANKTLENVLTKQIRKWGAEAIDISSAQSLVSKIYNQNDVPDLVIIDQILITQNHAELHKELFSQLSEMATKVMILSSYNAKTSEFEDDSSGNILQLLKPISPNDLLFGASRLLLSKDIELPSRTSGSDNAHDEALNAFSGQRILVVDDVFINREVVAGILEPHDLKILMAEDGRQCVNVLSSLPEGDEPLLVLMDCEMPVMDGFETTERIRSGGAGERYKDVFVLAMTAGAMAGDKDKCLAYGMNDYITKPVDVHVLKEKLVYWLSKAAGKRSDKDETLKPASSEEDKKDDPALNASNVYSIGSVFEGISNGELASIFEECEHISTWDRDQAYVRMGGREDLLSRLTKIYAEETQDWIDSIDAAIEGKEWEEVRRLAHSMKGKAGAIGGSKVQFMSSHLEKKAKEQDQPTVEALFAHLKNLTQELLKEIA</sequence>
<feature type="domain" description="PAC" evidence="22">
    <location>
        <begin position="431"/>
        <end position="483"/>
    </location>
</feature>
<dbReference type="Pfam" id="PF00512">
    <property type="entry name" value="HisKA"/>
    <property type="match status" value="1"/>
</dbReference>
<evidence type="ECO:0000259" key="20">
    <source>
        <dbReference type="PROSITE" id="PS50110"/>
    </source>
</evidence>
<dbReference type="InterPro" id="IPR048760">
    <property type="entry name" value="VP0354-like_sensor_dom"/>
</dbReference>
<keyword evidence="9" id="KW-0418">Kinase</keyword>
<dbReference type="InterPro" id="IPR011006">
    <property type="entry name" value="CheY-like_superfamily"/>
</dbReference>
<evidence type="ECO:0000256" key="4">
    <source>
        <dbReference type="ARBA" id="ARBA00022475"/>
    </source>
</evidence>
<dbReference type="FunFam" id="1.10.287.130:FF:000004">
    <property type="entry name" value="Ethylene receptor 1"/>
    <property type="match status" value="1"/>
</dbReference>
<dbReference type="PANTHER" id="PTHR45339">
    <property type="entry name" value="HYBRID SIGNAL TRANSDUCTION HISTIDINE KINASE J"/>
    <property type="match status" value="1"/>
</dbReference>
<feature type="domain" description="Response regulatory" evidence="20">
    <location>
        <begin position="758"/>
        <end position="876"/>
    </location>
</feature>
<dbReference type="InterPro" id="IPR029151">
    <property type="entry name" value="Sensor-like_sf"/>
</dbReference>
<dbReference type="SMART" id="SM00448">
    <property type="entry name" value="REC"/>
    <property type="match status" value="1"/>
</dbReference>
<dbReference type="PANTHER" id="PTHR45339:SF5">
    <property type="entry name" value="HISTIDINE KINASE"/>
    <property type="match status" value="1"/>
</dbReference>
<dbReference type="FunFam" id="3.30.565.10:FF:000010">
    <property type="entry name" value="Sensor histidine kinase RcsC"/>
    <property type="match status" value="1"/>
</dbReference>
<dbReference type="SUPFAM" id="SSF52172">
    <property type="entry name" value="CheY-like"/>
    <property type="match status" value="2"/>
</dbReference>
<dbReference type="InterPro" id="IPR035965">
    <property type="entry name" value="PAS-like_dom_sf"/>
</dbReference>
<dbReference type="Pfam" id="PF01627">
    <property type="entry name" value="Hpt"/>
    <property type="match status" value="1"/>
</dbReference>
<dbReference type="PROSITE" id="PS50894">
    <property type="entry name" value="HPT"/>
    <property type="match status" value="1"/>
</dbReference>
<dbReference type="InterPro" id="IPR036641">
    <property type="entry name" value="HPT_dom_sf"/>
</dbReference>
<dbReference type="NCBIfam" id="TIGR00229">
    <property type="entry name" value="sensory_box"/>
    <property type="match status" value="1"/>
</dbReference>
<evidence type="ECO:0000256" key="11">
    <source>
        <dbReference type="ARBA" id="ARBA00022989"/>
    </source>
</evidence>
<protein>
    <recommendedName>
        <fullName evidence="3">histidine kinase</fullName>
        <ecNumber evidence="3">2.7.13.3</ecNumber>
    </recommendedName>
</protein>
<dbReference type="PROSITE" id="PS50109">
    <property type="entry name" value="HIS_KIN"/>
    <property type="match status" value="1"/>
</dbReference>
<feature type="domain" description="PAS" evidence="21">
    <location>
        <begin position="357"/>
        <end position="428"/>
    </location>
</feature>
<proteinExistence type="predicted"/>
<dbReference type="RefSeq" id="WP_284380024.1">
    <property type="nucleotide sequence ID" value="NZ_BSNM01000009.1"/>
</dbReference>
<dbReference type="SUPFAM" id="SSF55874">
    <property type="entry name" value="ATPase domain of HSP90 chaperone/DNA topoisomerase II/histidine kinase"/>
    <property type="match status" value="1"/>
</dbReference>
<dbReference type="Proteomes" id="UP001161389">
    <property type="component" value="Unassembled WGS sequence"/>
</dbReference>
<dbReference type="SUPFAM" id="SSF103190">
    <property type="entry name" value="Sensory domain-like"/>
    <property type="match status" value="1"/>
</dbReference>
<keyword evidence="10" id="KW-0067">ATP-binding</keyword>
<evidence type="ECO:0000256" key="18">
    <source>
        <dbReference type="SAM" id="Phobius"/>
    </source>
</evidence>
<evidence type="ECO:0000259" key="21">
    <source>
        <dbReference type="PROSITE" id="PS50112"/>
    </source>
</evidence>
<feature type="domain" description="Response regulatory" evidence="20">
    <location>
        <begin position="905"/>
        <end position="1028"/>
    </location>
</feature>
<keyword evidence="5 15" id="KW-0597">Phosphoprotein</keyword>
<keyword evidence="6" id="KW-0808">Transferase</keyword>
<dbReference type="SUPFAM" id="SSF55785">
    <property type="entry name" value="PYP-like sensor domain (PAS domain)"/>
    <property type="match status" value="1"/>
</dbReference>
<dbReference type="GO" id="GO:0005886">
    <property type="term" value="C:plasma membrane"/>
    <property type="evidence" value="ECO:0007669"/>
    <property type="project" value="UniProtKB-SubCell"/>
</dbReference>
<evidence type="ECO:0000256" key="12">
    <source>
        <dbReference type="ARBA" id="ARBA00023012"/>
    </source>
</evidence>
<evidence type="ECO:0000256" key="14">
    <source>
        <dbReference type="PROSITE-ProRule" id="PRU00110"/>
    </source>
</evidence>
<evidence type="ECO:0000259" key="22">
    <source>
        <dbReference type="PROSITE" id="PS50113"/>
    </source>
</evidence>
<dbReference type="AlphaFoldDB" id="A0AA37S9M4"/>
<dbReference type="GO" id="GO:0000155">
    <property type="term" value="F:phosphorelay sensor kinase activity"/>
    <property type="evidence" value="ECO:0007669"/>
    <property type="project" value="InterPro"/>
</dbReference>
<feature type="modified residue" description="4-aspartylphosphate" evidence="15">
    <location>
        <position position="809"/>
    </location>
</feature>
<comment type="catalytic activity">
    <reaction evidence="1">
        <text>ATP + protein L-histidine = ADP + protein N-phospho-L-histidine.</text>
        <dbReference type="EC" id="2.7.13.3"/>
    </reaction>
</comment>
<dbReference type="InterPro" id="IPR036890">
    <property type="entry name" value="HATPase_C_sf"/>
</dbReference>
<evidence type="ECO:0000256" key="8">
    <source>
        <dbReference type="ARBA" id="ARBA00022741"/>
    </source>
</evidence>
<dbReference type="InterPro" id="IPR036097">
    <property type="entry name" value="HisK_dim/P_sf"/>
</dbReference>
<evidence type="ECO:0000256" key="13">
    <source>
        <dbReference type="ARBA" id="ARBA00023136"/>
    </source>
</evidence>
<evidence type="ECO:0000256" key="7">
    <source>
        <dbReference type="ARBA" id="ARBA00022692"/>
    </source>
</evidence>
<evidence type="ECO:0000256" key="17">
    <source>
        <dbReference type="SAM" id="MobiDB-lite"/>
    </source>
</evidence>
<feature type="compositionally biased region" description="Basic and acidic residues" evidence="17">
    <location>
        <begin position="1037"/>
        <end position="1055"/>
    </location>
</feature>
<dbReference type="InterPro" id="IPR000700">
    <property type="entry name" value="PAS-assoc_C"/>
</dbReference>
<dbReference type="Pfam" id="PF02518">
    <property type="entry name" value="HATPase_c"/>
    <property type="match status" value="1"/>
</dbReference>
<dbReference type="PRINTS" id="PR00344">
    <property type="entry name" value="BCTRLSENSOR"/>
</dbReference>
<accession>A0AA37S9M4</accession>
<dbReference type="GO" id="GO:0006355">
    <property type="term" value="P:regulation of DNA-templated transcription"/>
    <property type="evidence" value="ECO:0007669"/>
    <property type="project" value="InterPro"/>
</dbReference>
<dbReference type="CDD" id="cd00130">
    <property type="entry name" value="PAS"/>
    <property type="match status" value="1"/>
</dbReference>
<dbReference type="SMART" id="SM00091">
    <property type="entry name" value="PAS"/>
    <property type="match status" value="1"/>
</dbReference>
<dbReference type="InterPro" id="IPR003661">
    <property type="entry name" value="HisK_dim/P_dom"/>
</dbReference>
<dbReference type="InterPro" id="IPR001789">
    <property type="entry name" value="Sig_transdc_resp-reg_receiver"/>
</dbReference>
<evidence type="ECO:0000256" key="15">
    <source>
        <dbReference type="PROSITE-ProRule" id="PRU00169"/>
    </source>
</evidence>
<evidence type="ECO:0000256" key="6">
    <source>
        <dbReference type="ARBA" id="ARBA00022679"/>
    </source>
</evidence>
<dbReference type="CDD" id="cd17546">
    <property type="entry name" value="REC_hyHK_CKI1_RcsC-like"/>
    <property type="match status" value="1"/>
</dbReference>
<dbReference type="InterPro" id="IPR000014">
    <property type="entry name" value="PAS"/>
</dbReference>
<dbReference type="Pfam" id="PF21623">
    <property type="entry name" value="HK_sensor_dom_bact"/>
    <property type="match status" value="1"/>
</dbReference>
<feature type="domain" description="HPt" evidence="23">
    <location>
        <begin position="1102"/>
        <end position="1193"/>
    </location>
</feature>
<feature type="transmembrane region" description="Helical" evidence="18">
    <location>
        <begin position="323"/>
        <end position="344"/>
    </location>
</feature>
<dbReference type="GO" id="GO:0005524">
    <property type="term" value="F:ATP binding"/>
    <property type="evidence" value="ECO:0007669"/>
    <property type="project" value="UniProtKB-KW"/>
</dbReference>
<dbReference type="PROSITE" id="PS50110">
    <property type="entry name" value="RESPONSE_REGULATORY"/>
    <property type="match status" value="2"/>
</dbReference>
<reference evidence="24" key="1">
    <citation type="journal article" date="2014" name="Int. J. Syst. Evol. Microbiol.">
        <title>Complete genome sequence of Corynebacterium casei LMG S-19264T (=DSM 44701T), isolated from a smear-ripened cheese.</title>
        <authorList>
            <consortium name="US DOE Joint Genome Institute (JGI-PGF)"/>
            <person name="Walter F."/>
            <person name="Albersmeier A."/>
            <person name="Kalinowski J."/>
            <person name="Ruckert C."/>
        </authorList>
    </citation>
    <scope>NUCLEOTIDE SEQUENCE</scope>
    <source>
        <strain evidence="24">NBRC 110071</strain>
    </source>
</reference>
<dbReference type="SMART" id="SM00388">
    <property type="entry name" value="HisKA"/>
    <property type="match status" value="1"/>
</dbReference>
<evidence type="ECO:0000256" key="2">
    <source>
        <dbReference type="ARBA" id="ARBA00004651"/>
    </source>
</evidence>
<dbReference type="SUPFAM" id="SSF47384">
    <property type="entry name" value="Homodimeric domain of signal transducing histidine kinase"/>
    <property type="match status" value="1"/>
</dbReference>
<dbReference type="InterPro" id="IPR004358">
    <property type="entry name" value="Sig_transdc_His_kin-like_C"/>
</dbReference>
<dbReference type="PROSITE" id="PS50112">
    <property type="entry name" value="PAS"/>
    <property type="match status" value="1"/>
</dbReference>
<dbReference type="InterPro" id="IPR003594">
    <property type="entry name" value="HATPase_dom"/>
</dbReference>
<dbReference type="Pfam" id="PF00072">
    <property type="entry name" value="Response_reg"/>
    <property type="match status" value="1"/>
</dbReference>
<keyword evidence="11 18" id="KW-1133">Transmembrane helix</keyword>
<keyword evidence="25" id="KW-1185">Reference proteome</keyword>
<keyword evidence="12" id="KW-0902">Two-component regulatory system</keyword>
<keyword evidence="7 18" id="KW-0812">Transmembrane</keyword>
<dbReference type="Gene3D" id="3.30.565.10">
    <property type="entry name" value="Histidine kinase-like ATPase, C-terminal domain"/>
    <property type="match status" value="1"/>
</dbReference>
<name>A0AA37S9M4_9GAMM</name>
<dbReference type="EMBL" id="BSNM01000009">
    <property type="protein sequence ID" value="GLQ30739.1"/>
    <property type="molecule type" value="Genomic_DNA"/>
</dbReference>
<dbReference type="Gene3D" id="3.30.450.20">
    <property type="entry name" value="PAS domain"/>
    <property type="match status" value="2"/>
</dbReference>
<feature type="coiled-coil region" evidence="16">
    <location>
        <begin position="474"/>
        <end position="505"/>
    </location>
</feature>
<evidence type="ECO:0000313" key="24">
    <source>
        <dbReference type="EMBL" id="GLQ30739.1"/>
    </source>
</evidence>
<keyword evidence="4" id="KW-1003">Cell membrane</keyword>
<dbReference type="InterPro" id="IPR005467">
    <property type="entry name" value="His_kinase_dom"/>
</dbReference>
<dbReference type="Pfam" id="PF00989">
    <property type="entry name" value="PAS"/>
    <property type="match status" value="1"/>
</dbReference>
<dbReference type="Gene3D" id="1.10.287.130">
    <property type="match status" value="1"/>
</dbReference>
<dbReference type="Gene3D" id="1.20.120.160">
    <property type="entry name" value="HPT domain"/>
    <property type="match status" value="1"/>
</dbReference>
<dbReference type="CDD" id="cd00082">
    <property type="entry name" value="HisKA"/>
    <property type="match status" value="1"/>
</dbReference>
<evidence type="ECO:0000256" key="10">
    <source>
        <dbReference type="ARBA" id="ARBA00022840"/>
    </source>
</evidence>
<dbReference type="SUPFAM" id="SSF47226">
    <property type="entry name" value="Histidine-containing phosphotransfer domain, HPT domain"/>
    <property type="match status" value="1"/>
</dbReference>
<feature type="modified residue" description="Phosphohistidine" evidence="14">
    <location>
        <position position="1141"/>
    </location>
</feature>
<dbReference type="InterPro" id="IPR008207">
    <property type="entry name" value="Sig_transdc_His_kin_Hpt_dom"/>
</dbReference>
<feature type="region of interest" description="Disordered" evidence="17">
    <location>
        <begin position="1037"/>
        <end position="1056"/>
    </location>
</feature>
<evidence type="ECO:0000256" key="16">
    <source>
        <dbReference type="SAM" id="Coils"/>
    </source>
</evidence>
<comment type="caution">
    <text evidence="24">The sequence shown here is derived from an EMBL/GenBank/DDBJ whole genome shotgun (WGS) entry which is preliminary data.</text>
</comment>
<keyword evidence="8" id="KW-0547">Nucleotide-binding</keyword>
<dbReference type="EC" id="2.7.13.3" evidence="3"/>
<evidence type="ECO:0000256" key="9">
    <source>
        <dbReference type="ARBA" id="ARBA00022777"/>
    </source>
</evidence>
<feature type="transmembrane region" description="Helical" evidence="18">
    <location>
        <begin position="6"/>
        <end position="29"/>
    </location>
</feature>
<keyword evidence="16" id="KW-0175">Coiled coil</keyword>
<reference evidence="24" key="2">
    <citation type="submission" date="2023-01" db="EMBL/GenBank/DDBJ databases">
        <title>Draft genome sequence of Litoribrevibacter albus strain NBRC 110071.</title>
        <authorList>
            <person name="Sun Q."/>
            <person name="Mori K."/>
        </authorList>
    </citation>
    <scope>NUCLEOTIDE SEQUENCE</scope>
    <source>
        <strain evidence="24">NBRC 110071</strain>
    </source>
</reference>
<evidence type="ECO:0000256" key="1">
    <source>
        <dbReference type="ARBA" id="ARBA00000085"/>
    </source>
</evidence>
<dbReference type="Gene3D" id="3.40.50.2300">
    <property type="match status" value="2"/>
</dbReference>
<feature type="domain" description="Histidine kinase" evidence="19">
    <location>
        <begin position="519"/>
        <end position="740"/>
    </location>
</feature>
<evidence type="ECO:0000259" key="23">
    <source>
        <dbReference type="PROSITE" id="PS50894"/>
    </source>
</evidence>
<evidence type="ECO:0000256" key="5">
    <source>
        <dbReference type="ARBA" id="ARBA00022553"/>
    </source>
</evidence>
<dbReference type="CDD" id="cd16922">
    <property type="entry name" value="HATPase_EvgS-ArcB-TorS-like"/>
    <property type="match status" value="1"/>
</dbReference>
<dbReference type="PROSITE" id="PS50113">
    <property type="entry name" value="PAC"/>
    <property type="match status" value="1"/>
</dbReference>
<dbReference type="SMART" id="SM00387">
    <property type="entry name" value="HATPase_c"/>
    <property type="match status" value="1"/>
</dbReference>
<feature type="modified residue" description="4-aspartylphosphate" evidence="15">
    <location>
        <position position="958"/>
    </location>
</feature>
<gene>
    <name evidence="24" type="ORF">GCM10007876_12180</name>
</gene>
<evidence type="ECO:0000313" key="25">
    <source>
        <dbReference type="Proteomes" id="UP001161389"/>
    </source>
</evidence>
<evidence type="ECO:0000256" key="3">
    <source>
        <dbReference type="ARBA" id="ARBA00012438"/>
    </source>
</evidence>
<organism evidence="24 25">
    <name type="scientific">Litoribrevibacter albus</name>
    <dbReference type="NCBI Taxonomy" id="1473156"/>
    <lineage>
        <taxon>Bacteria</taxon>
        <taxon>Pseudomonadati</taxon>
        <taxon>Pseudomonadota</taxon>
        <taxon>Gammaproteobacteria</taxon>
        <taxon>Oceanospirillales</taxon>
        <taxon>Oceanospirillaceae</taxon>
        <taxon>Litoribrevibacter</taxon>
    </lineage>
</organism>
<evidence type="ECO:0000259" key="19">
    <source>
        <dbReference type="PROSITE" id="PS50109"/>
    </source>
</evidence>
<dbReference type="InterPro" id="IPR013767">
    <property type="entry name" value="PAS_fold"/>
</dbReference>
<comment type="subcellular location">
    <subcellularLocation>
        <location evidence="2">Cell membrane</location>
        <topology evidence="2">Multi-pass membrane protein</topology>
    </subcellularLocation>
</comment>